<dbReference type="RefSeq" id="WP_002714962.1">
    <property type="nucleotide sequence ID" value="NZ_KB375281.1"/>
</dbReference>
<dbReference type="Pfam" id="PF05545">
    <property type="entry name" value="FixQ"/>
    <property type="match status" value="1"/>
</dbReference>
<evidence type="ECO:0000313" key="3">
    <source>
        <dbReference type="Proteomes" id="UP000001095"/>
    </source>
</evidence>
<dbReference type="EMBL" id="AGWY01000018">
    <property type="protein sequence ID" value="EKS31875.1"/>
    <property type="molecule type" value="Genomic_DNA"/>
</dbReference>
<sequence length="54" mass="6138">MKALLTAQNAVSDFIVTWWTPIFVGTFLAIVVYALWPRNKALFDAASRLPLRED</sequence>
<dbReference type="AlphaFoldDB" id="K8NWS2"/>
<keyword evidence="1" id="KW-0472">Membrane</keyword>
<dbReference type="InterPro" id="IPR008621">
    <property type="entry name" value="Cbb3-typ_cyt_oxidase_comp"/>
</dbReference>
<accession>K8NWS2</accession>
<keyword evidence="1" id="KW-1133">Transmembrane helix</keyword>
<reference evidence="2 3" key="1">
    <citation type="submission" date="2012-04" db="EMBL/GenBank/DDBJ databases">
        <title>The Genome Sequence of Afipia clevelandensis ATCC 49720.</title>
        <authorList>
            <consortium name="The Broad Institute Genome Sequencing Platform"/>
            <person name="Earl A."/>
            <person name="Ward D."/>
            <person name="Feldgarden M."/>
            <person name="Gevers D."/>
            <person name="Huys G."/>
            <person name="Walker B."/>
            <person name="Young S.K."/>
            <person name="Zeng Q."/>
            <person name="Gargeya S."/>
            <person name="Fitzgerald M."/>
            <person name="Haas B."/>
            <person name="Abouelleil A."/>
            <person name="Alvarado L."/>
            <person name="Arachchi H.M."/>
            <person name="Berlin A."/>
            <person name="Chapman S.B."/>
            <person name="Goldberg J."/>
            <person name="Griggs A."/>
            <person name="Gujja S."/>
            <person name="Hansen M."/>
            <person name="Howarth C."/>
            <person name="Imamovic A."/>
            <person name="Larimer J."/>
            <person name="McCowen C."/>
            <person name="Montmayeur A."/>
            <person name="Murphy C."/>
            <person name="Neiman D."/>
            <person name="Pearson M."/>
            <person name="Priest M."/>
            <person name="Roberts A."/>
            <person name="Saif S."/>
            <person name="Shea T."/>
            <person name="Sisk P."/>
            <person name="Sykes S."/>
            <person name="Wortman J."/>
            <person name="Nusbaum C."/>
            <person name="Birren B."/>
        </authorList>
    </citation>
    <scope>NUCLEOTIDE SEQUENCE [LARGE SCALE GENOMIC DNA]</scope>
    <source>
        <strain evidence="2 3">ATCC 49720</strain>
    </source>
</reference>
<dbReference type="OrthoDB" id="7173870at2"/>
<keyword evidence="3" id="KW-1185">Reference proteome</keyword>
<protein>
    <recommendedName>
        <fullName evidence="4">Cytochrome c oxidase, cbb3-type, CcoQ subunit</fullName>
    </recommendedName>
</protein>
<evidence type="ECO:0000256" key="1">
    <source>
        <dbReference type="SAM" id="Phobius"/>
    </source>
</evidence>
<gene>
    <name evidence="2" type="ORF">HMPREF9696_04096</name>
</gene>
<dbReference type="CDD" id="cd01324">
    <property type="entry name" value="cbb3_Oxidase_CcoQ"/>
    <property type="match status" value="1"/>
</dbReference>
<dbReference type="PATRIC" id="fig|883079.3.peg.4180"/>
<evidence type="ECO:0008006" key="4">
    <source>
        <dbReference type="Google" id="ProtNLM"/>
    </source>
</evidence>
<comment type="caution">
    <text evidence="2">The sequence shown here is derived from an EMBL/GenBank/DDBJ whole genome shotgun (WGS) entry which is preliminary data.</text>
</comment>
<feature type="transmembrane region" description="Helical" evidence="1">
    <location>
        <begin position="15"/>
        <end position="36"/>
    </location>
</feature>
<name>K8NWS2_9BRAD</name>
<dbReference type="HOGENOM" id="CLU_192294_5_2_5"/>
<evidence type="ECO:0000313" key="2">
    <source>
        <dbReference type="EMBL" id="EKS31875.1"/>
    </source>
</evidence>
<organism evidence="2 3">
    <name type="scientific">Afipia clevelandensis ATCC 49720</name>
    <dbReference type="NCBI Taxonomy" id="883079"/>
    <lineage>
        <taxon>Bacteria</taxon>
        <taxon>Pseudomonadati</taxon>
        <taxon>Pseudomonadota</taxon>
        <taxon>Alphaproteobacteria</taxon>
        <taxon>Hyphomicrobiales</taxon>
        <taxon>Nitrobacteraceae</taxon>
        <taxon>Afipia</taxon>
    </lineage>
</organism>
<proteinExistence type="predicted"/>
<keyword evidence="1" id="KW-0812">Transmembrane</keyword>
<dbReference type="Proteomes" id="UP000001095">
    <property type="component" value="Unassembled WGS sequence"/>
</dbReference>